<dbReference type="Proteomes" id="UP000664169">
    <property type="component" value="Unassembled WGS sequence"/>
</dbReference>
<dbReference type="PRINTS" id="PR00081">
    <property type="entry name" value="GDHRDH"/>
</dbReference>
<dbReference type="EC" id="1.3.1.124" evidence="3"/>
<comment type="catalytic activity">
    <reaction evidence="4">
        <text>a (2E,4E)-dienoyl-CoA + NADPH + H(+) = a 4,5-saturated-(3E)-enoyl-CoA + NADP(+)</text>
        <dbReference type="Rhea" id="RHEA:45912"/>
        <dbReference type="ChEBI" id="CHEBI:15378"/>
        <dbReference type="ChEBI" id="CHEBI:57783"/>
        <dbReference type="ChEBI" id="CHEBI:58349"/>
        <dbReference type="ChEBI" id="CHEBI:85101"/>
        <dbReference type="ChEBI" id="CHEBI:85493"/>
        <dbReference type="EC" id="1.3.1.124"/>
    </reaction>
</comment>
<name>A0A8H3EEM9_9LECA</name>
<dbReference type="InterPro" id="IPR002347">
    <property type="entry name" value="SDR_fam"/>
</dbReference>
<gene>
    <name evidence="6" type="ORF">GOMPHAMPRED_003156</name>
</gene>
<dbReference type="PANTHER" id="PTHR43296">
    <property type="entry name" value="PEROXISOMAL 2,4-DIENOYL-COA REDUCTASE"/>
    <property type="match status" value="1"/>
</dbReference>
<dbReference type="SUPFAM" id="SSF51735">
    <property type="entry name" value="NAD(P)-binding Rossmann-fold domains"/>
    <property type="match status" value="1"/>
</dbReference>
<evidence type="ECO:0000256" key="2">
    <source>
        <dbReference type="ARBA" id="ARBA00023002"/>
    </source>
</evidence>
<keyword evidence="7" id="KW-1185">Reference proteome</keyword>
<evidence type="ECO:0000256" key="5">
    <source>
        <dbReference type="ARBA" id="ARBA00048340"/>
    </source>
</evidence>
<dbReference type="EMBL" id="CAJPDQ010000002">
    <property type="protein sequence ID" value="CAF9905401.1"/>
    <property type="molecule type" value="Genomic_DNA"/>
</dbReference>
<comment type="catalytic activity">
    <reaction evidence="5">
        <text>a (2E,4Z)-dienoyl-CoA + NADPH + H(+) = a 4,5-saturated-(3E)-enoyl-CoA + NADP(+)</text>
        <dbReference type="Rhea" id="RHEA:61892"/>
        <dbReference type="ChEBI" id="CHEBI:15378"/>
        <dbReference type="ChEBI" id="CHEBI:57783"/>
        <dbReference type="ChEBI" id="CHEBI:58349"/>
        <dbReference type="ChEBI" id="CHEBI:85099"/>
        <dbReference type="ChEBI" id="CHEBI:85493"/>
        <dbReference type="EC" id="1.3.1.124"/>
    </reaction>
</comment>
<sequence>MPPSPSSSSSPPDPSTYLSPSTFVSGQFLNKVVFCTGGAGTICSGQVRALVHLGANACIVGRNVEKTEKAAQEIATARPGAKVLGIGGVDVRSMQSLADAVERCVGVLGGIDIAIAGAAGNFLAPMTGLSANAFRSVIEIDVLGSYHMVKAVLPYLEASAKRHSSSSSSSGSKGWSEPARLIFVSATLHYTGVPLQTHVMAAKAAVDSLSNACALELGPRGITSNVIAPGGIAETEGLARLAREEDLAAAAKGIPMGRFGHVRDVADATVWLCGKAGAYINGTTVVVDGGAWRSRSGNPGGGGGTFQYPDFLLSGDEVTGVRGMKKKKKEEAKL</sequence>
<evidence type="ECO:0000256" key="3">
    <source>
        <dbReference type="ARBA" id="ARBA00026117"/>
    </source>
</evidence>
<accession>A0A8H3EEM9</accession>
<comment type="caution">
    <text evidence="6">The sequence shown here is derived from an EMBL/GenBank/DDBJ whole genome shotgun (WGS) entry which is preliminary data.</text>
</comment>
<protein>
    <recommendedName>
        <fullName evidence="3">2,4-dienoyl-CoA reductase [(3E)-enoyl-CoA-producing]</fullName>
        <ecNumber evidence="3">1.3.1.124</ecNumber>
    </recommendedName>
</protein>
<dbReference type="GO" id="GO:0005777">
    <property type="term" value="C:peroxisome"/>
    <property type="evidence" value="ECO:0007669"/>
    <property type="project" value="TreeGrafter"/>
</dbReference>
<evidence type="ECO:0000256" key="4">
    <source>
        <dbReference type="ARBA" id="ARBA00048009"/>
    </source>
</evidence>
<organism evidence="6 7">
    <name type="scientific">Gomphillus americanus</name>
    <dbReference type="NCBI Taxonomy" id="1940652"/>
    <lineage>
        <taxon>Eukaryota</taxon>
        <taxon>Fungi</taxon>
        <taxon>Dikarya</taxon>
        <taxon>Ascomycota</taxon>
        <taxon>Pezizomycotina</taxon>
        <taxon>Lecanoromycetes</taxon>
        <taxon>OSLEUM clade</taxon>
        <taxon>Ostropomycetidae</taxon>
        <taxon>Ostropales</taxon>
        <taxon>Graphidaceae</taxon>
        <taxon>Gomphilloideae</taxon>
        <taxon>Gomphillus</taxon>
    </lineage>
</organism>
<keyword evidence="2" id="KW-0560">Oxidoreductase</keyword>
<dbReference type="Gene3D" id="3.40.50.720">
    <property type="entry name" value="NAD(P)-binding Rossmann-like Domain"/>
    <property type="match status" value="1"/>
</dbReference>
<evidence type="ECO:0000313" key="7">
    <source>
        <dbReference type="Proteomes" id="UP000664169"/>
    </source>
</evidence>
<dbReference type="AlphaFoldDB" id="A0A8H3EEM9"/>
<keyword evidence="1" id="KW-0521">NADP</keyword>
<dbReference type="OrthoDB" id="2136131at2759"/>
<dbReference type="Pfam" id="PF13561">
    <property type="entry name" value="adh_short_C2"/>
    <property type="match status" value="1"/>
</dbReference>
<reference evidence="6" key="1">
    <citation type="submission" date="2021-03" db="EMBL/GenBank/DDBJ databases">
        <authorList>
            <person name="Tagirdzhanova G."/>
        </authorList>
    </citation>
    <scope>NUCLEOTIDE SEQUENCE</scope>
</reference>
<evidence type="ECO:0000313" key="6">
    <source>
        <dbReference type="EMBL" id="CAF9905401.1"/>
    </source>
</evidence>
<dbReference type="PANTHER" id="PTHR43296:SF2">
    <property type="entry name" value="PEROXISOMAL 2,4-DIENOYL-COA REDUCTASE [(3E)-ENOYL-COA-PRODUCING]"/>
    <property type="match status" value="1"/>
</dbReference>
<dbReference type="GO" id="GO:0009062">
    <property type="term" value="P:fatty acid catabolic process"/>
    <property type="evidence" value="ECO:0007669"/>
    <property type="project" value="InterPro"/>
</dbReference>
<evidence type="ECO:0000256" key="1">
    <source>
        <dbReference type="ARBA" id="ARBA00022857"/>
    </source>
</evidence>
<proteinExistence type="predicted"/>
<dbReference type="InterPro" id="IPR045017">
    <property type="entry name" value="DECR2-like"/>
</dbReference>
<dbReference type="GO" id="GO:0008670">
    <property type="term" value="F:2,4-dienoyl-CoA reductase (NADPH) activity"/>
    <property type="evidence" value="ECO:0007669"/>
    <property type="project" value="InterPro"/>
</dbReference>
<dbReference type="InterPro" id="IPR036291">
    <property type="entry name" value="NAD(P)-bd_dom_sf"/>
</dbReference>